<evidence type="ECO:0000256" key="1">
    <source>
        <dbReference type="ARBA" id="ARBA00008324"/>
    </source>
</evidence>
<keyword evidence="5" id="KW-1185">Reference proteome</keyword>
<organism evidence="4 5">
    <name type="scientific">Mumia xiangluensis</name>
    <dbReference type="NCBI Taxonomy" id="1678900"/>
    <lineage>
        <taxon>Bacteria</taxon>
        <taxon>Bacillati</taxon>
        <taxon>Actinomycetota</taxon>
        <taxon>Actinomycetes</taxon>
        <taxon>Propionibacteriales</taxon>
        <taxon>Nocardioidaceae</taxon>
        <taxon>Mumia</taxon>
    </lineage>
</organism>
<evidence type="ECO:0000313" key="4">
    <source>
        <dbReference type="EMBL" id="MFC6148349.1"/>
    </source>
</evidence>
<evidence type="ECO:0000313" key="5">
    <source>
        <dbReference type="Proteomes" id="UP001596097"/>
    </source>
</evidence>
<dbReference type="InterPro" id="IPR003736">
    <property type="entry name" value="PAAI_dom"/>
</dbReference>
<dbReference type="PANTHER" id="PTHR43240">
    <property type="entry name" value="1,4-DIHYDROXY-2-NAPHTHOYL-COA THIOESTERASE 1"/>
    <property type="match status" value="1"/>
</dbReference>
<dbReference type="Proteomes" id="UP001596097">
    <property type="component" value="Unassembled WGS sequence"/>
</dbReference>
<protein>
    <submittedName>
        <fullName evidence="4">PaaI family thioesterase</fullName>
        <ecNumber evidence="4">3.1.2.-</ecNumber>
    </submittedName>
</protein>
<dbReference type="PANTHER" id="PTHR43240:SF5">
    <property type="entry name" value="1,4-DIHYDROXY-2-NAPHTHOYL-COA THIOESTERASE 1"/>
    <property type="match status" value="1"/>
</dbReference>
<dbReference type="EC" id="3.1.2.-" evidence="4"/>
<feature type="domain" description="Thioesterase" evidence="3">
    <location>
        <begin position="40"/>
        <end position="117"/>
    </location>
</feature>
<dbReference type="CDD" id="cd03443">
    <property type="entry name" value="PaaI_thioesterase"/>
    <property type="match status" value="1"/>
</dbReference>
<dbReference type="Pfam" id="PF03061">
    <property type="entry name" value="4HBT"/>
    <property type="match status" value="1"/>
</dbReference>
<reference evidence="5" key="1">
    <citation type="journal article" date="2019" name="Int. J. Syst. Evol. Microbiol.">
        <title>The Global Catalogue of Microorganisms (GCM) 10K type strain sequencing project: providing services to taxonomists for standard genome sequencing and annotation.</title>
        <authorList>
            <consortium name="The Broad Institute Genomics Platform"/>
            <consortium name="The Broad Institute Genome Sequencing Center for Infectious Disease"/>
            <person name="Wu L."/>
            <person name="Ma J."/>
        </authorList>
    </citation>
    <scope>NUCLEOTIDE SEQUENCE [LARGE SCALE GENOMIC DNA]</scope>
    <source>
        <strain evidence="5">CGMCC 4.7198</strain>
    </source>
</reference>
<comment type="caution">
    <text evidence="4">The sequence shown here is derived from an EMBL/GenBank/DDBJ whole genome shotgun (WGS) entry which is preliminary data.</text>
</comment>
<dbReference type="InterPro" id="IPR006683">
    <property type="entry name" value="Thioestr_dom"/>
</dbReference>
<gene>
    <name evidence="4" type="ORF">ACFPYK_03010</name>
</gene>
<dbReference type="NCBIfam" id="TIGR00369">
    <property type="entry name" value="unchar_dom_1"/>
    <property type="match status" value="1"/>
</dbReference>
<dbReference type="EMBL" id="JBHSQL010000002">
    <property type="protein sequence ID" value="MFC6148349.1"/>
    <property type="molecule type" value="Genomic_DNA"/>
</dbReference>
<comment type="similarity">
    <text evidence="1">Belongs to the thioesterase PaaI family.</text>
</comment>
<sequence>MTGIQMDSGLGNALGFAYEGVSGDRVVVTWTVGPQHLQPFGIVHGGVHCAVNESAASIGGQAWLRDQGLVVGVNNNTDFLRQARTGETLRSVATPIHQGRTTQLWAIETTNAEGKLVSRGQVRLAHIPGSPPQEFLALLDA</sequence>
<dbReference type="RefSeq" id="WP_228552733.1">
    <property type="nucleotide sequence ID" value="NZ_JBHSQL010000002.1"/>
</dbReference>
<dbReference type="SUPFAM" id="SSF54637">
    <property type="entry name" value="Thioesterase/thiol ester dehydrase-isomerase"/>
    <property type="match status" value="1"/>
</dbReference>
<name>A0ABW1QHL1_9ACTN</name>
<dbReference type="GO" id="GO:0016787">
    <property type="term" value="F:hydrolase activity"/>
    <property type="evidence" value="ECO:0007669"/>
    <property type="project" value="UniProtKB-KW"/>
</dbReference>
<proteinExistence type="inferred from homology"/>
<dbReference type="InterPro" id="IPR029069">
    <property type="entry name" value="HotDog_dom_sf"/>
</dbReference>
<keyword evidence="2 4" id="KW-0378">Hydrolase</keyword>
<evidence type="ECO:0000256" key="2">
    <source>
        <dbReference type="ARBA" id="ARBA00022801"/>
    </source>
</evidence>
<accession>A0ABW1QHL1</accession>
<evidence type="ECO:0000259" key="3">
    <source>
        <dbReference type="Pfam" id="PF03061"/>
    </source>
</evidence>
<dbReference type="Gene3D" id="3.10.129.10">
    <property type="entry name" value="Hotdog Thioesterase"/>
    <property type="match status" value="1"/>
</dbReference>